<reference evidence="2" key="1">
    <citation type="journal article" date="2021" name="Mol. Ecol. Resour.">
        <title>Apolygus lucorum genome provides insights into omnivorousness and mesophyll feeding.</title>
        <authorList>
            <person name="Liu Y."/>
            <person name="Liu H."/>
            <person name="Wang H."/>
            <person name="Huang T."/>
            <person name="Liu B."/>
            <person name="Yang B."/>
            <person name="Yin L."/>
            <person name="Li B."/>
            <person name="Zhang Y."/>
            <person name="Zhang S."/>
            <person name="Jiang F."/>
            <person name="Zhang X."/>
            <person name="Ren Y."/>
            <person name="Wang B."/>
            <person name="Wang S."/>
            <person name="Lu Y."/>
            <person name="Wu K."/>
            <person name="Fan W."/>
            <person name="Wang G."/>
        </authorList>
    </citation>
    <scope>NUCLEOTIDE SEQUENCE</scope>
    <source>
        <strain evidence="2">12Hb</strain>
    </source>
</reference>
<dbReference type="AlphaFoldDB" id="A0A8S9X3J0"/>
<evidence type="ECO:0008006" key="4">
    <source>
        <dbReference type="Google" id="ProtNLM"/>
    </source>
</evidence>
<keyword evidence="1" id="KW-0732">Signal</keyword>
<name>A0A8S9X3J0_APOLU</name>
<proteinExistence type="predicted"/>
<comment type="caution">
    <text evidence="2">The sequence shown here is derived from an EMBL/GenBank/DDBJ whole genome shotgun (WGS) entry which is preliminary data.</text>
</comment>
<evidence type="ECO:0000313" key="3">
    <source>
        <dbReference type="Proteomes" id="UP000466442"/>
    </source>
</evidence>
<gene>
    <name evidence="2" type="ORF">GE061_003432</name>
</gene>
<feature type="signal peptide" evidence="1">
    <location>
        <begin position="1"/>
        <end position="22"/>
    </location>
</feature>
<protein>
    <recommendedName>
        <fullName evidence="4">Secreted protein</fullName>
    </recommendedName>
</protein>
<keyword evidence="3" id="KW-1185">Reference proteome</keyword>
<dbReference type="Proteomes" id="UP000466442">
    <property type="component" value="Unassembled WGS sequence"/>
</dbReference>
<accession>A0A8S9X3J0</accession>
<evidence type="ECO:0000313" key="2">
    <source>
        <dbReference type="EMBL" id="KAF6203019.1"/>
    </source>
</evidence>
<organism evidence="2 3">
    <name type="scientific">Apolygus lucorum</name>
    <name type="common">Small green plant bug</name>
    <name type="synonym">Lygocoris lucorum</name>
    <dbReference type="NCBI Taxonomy" id="248454"/>
    <lineage>
        <taxon>Eukaryota</taxon>
        <taxon>Metazoa</taxon>
        <taxon>Ecdysozoa</taxon>
        <taxon>Arthropoda</taxon>
        <taxon>Hexapoda</taxon>
        <taxon>Insecta</taxon>
        <taxon>Pterygota</taxon>
        <taxon>Neoptera</taxon>
        <taxon>Paraneoptera</taxon>
        <taxon>Hemiptera</taxon>
        <taxon>Heteroptera</taxon>
        <taxon>Panheteroptera</taxon>
        <taxon>Cimicomorpha</taxon>
        <taxon>Miridae</taxon>
        <taxon>Mirini</taxon>
        <taxon>Apolygus</taxon>
    </lineage>
</organism>
<sequence length="94" mass="9743">MRFAGMLSCAVSIFHGASLLHAASCALTVEPHCIRMRSKGIRKSEVGVALDAANVSLTPATSPDIKESADSLHVSVAISAPTKVTGSKTFAFTL</sequence>
<feature type="chain" id="PRO_5035810798" description="Secreted protein" evidence="1">
    <location>
        <begin position="23"/>
        <end position="94"/>
    </location>
</feature>
<evidence type="ECO:0000256" key="1">
    <source>
        <dbReference type="SAM" id="SignalP"/>
    </source>
</evidence>
<dbReference type="EMBL" id="WIXP02000011">
    <property type="protein sequence ID" value="KAF6203019.1"/>
    <property type="molecule type" value="Genomic_DNA"/>
</dbReference>